<feature type="compositionally biased region" description="Pro residues" evidence="1">
    <location>
        <begin position="136"/>
        <end position="146"/>
    </location>
</feature>
<comment type="caution">
    <text evidence="3">The sequence shown here is derived from an EMBL/GenBank/DDBJ whole genome shotgun (WGS) entry which is preliminary data.</text>
</comment>
<keyword evidence="2" id="KW-1133">Transmembrane helix</keyword>
<accession>A0A839E701</accession>
<proteinExistence type="predicted"/>
<dbReference type="AlphaFoldDB" id="A0A839E701"/>
<evidence type="ECO:0000313" key="3">
    <source>
        <dbReference type="EMBL" id="MBA8848439.1"/>
    </source>
</evidence>
<feature type="compositionally biased region" description="Low complexity" evidence="1">
    <location>
        <begin position="121"/>
        <end position="135"/>
    </location>
</feature>
<dbReference type="Proteomes" id="UP000585905">
    <property type="component" value="Unassembled WGS sequence"/>
</dbReference>
<evidence type="ECO:0008006" key="5">
    <source>
        <dbReference type="Google" id="ProtNLM"/>
    </source>
</evidence>
<keyword evidence="2" id="KW-0472">Membrane</keyword>
<feature type="transmembrane region" description="Helical" evidence="2">
    <location>
        <begin position="90"/>
        <end position="111"/>
    </location>
</feature>
<keyword evidence="2" id="KW-0812">Transmembrane</keyword>
<reference evidence="3 4" key="1">
    <citation type="submission" date="2020-07" db="EMBL/GenBank/DDBJ databases">
        <title>Sequencing the genomes of 1000 actinobacteria strains.</title>
        <authorList>
            <person name="Klenk H.-P."/>
        </authorList>
    </citation>
    <scope>NUCLEOTIDE SEQUENCE [LARGE SCALE GENOMIC DNA]</scope>
    <source>
        <strain evidence="3 4">DSM 19663</strain>
    </source>
</reference>
<sequence length="278" mass="28593">MSERDDDLEMQALNAVDVPTQPVDAVDAPTEALSVADQPTPHASGSITELISGPFGAGSAGGAAAAPVEGEAAIESRRSRARAEAPRRPGILVIVAGALAAVLVLIGLFVLGTRISEWTAEPSAEPTPEPTLVTPSPAPTPTPTPIARPTAPASPGVHEWTALFGGECFSEYLDPWQLEFTVVDCAEPHPAQLTFRGPLSTDPAAEYPGEEAIASQVPVICGAPTGLDLATAGAYADLQVQAAYPVSAEAWEAGERDYFCFVTRSSGEPLTGSVAPTG</sequence>
<feature type="region of interest" description="Disordered" evidence="1">
    <location>
        <begin position="121"/>
        <end position="153"/>
    </location>
</feature>
<organism evidence="3 4">
    <name type="scientific">Microcella alkalica</name>
    <dbReference type="NCBI Taxonomy" id="355930"/>
    <lineage>
        <taxon>Bacteria</taxon>
        <taxon>Bacillati</taxon>
        <taxon>Actinomycetota</taxon>
        <taxon>Actinomycetes</taxon>
        <taxon>Micrococcales</taxon>
        <taxon>Microbacteriaceae</taxon>
        <taxon>Microcella</taxon>
    </lineage>
</organism>
<dbReference type="RefSeq" id="WP_182491234.1">
    <property type="nucleotide sequence ID" value="NZ_BAAAOV010000018.1"/>
</dbReference>
<protein>
    <recommendedName>
        <fullName evidence="5">Septum formation-related domain-containing protein</fullName>
    </recommendedName>
</protein>
<evidence type="ECO:0000256" key="2">
    <source>
        <dbReference type="SAM" id="Phobius"/>
    </source>
</evidence>
<evidence type="ECO:0000256" key="1">
    <source>
        <dbReference type="SAM" id="MobiDB-lite"/>
    </source>
</evidence>
<dbReference type="EMBL" id="JACGWX010000005">
    <property type="protein sequence ID" value="MBA8848439.1"/>
    <property type="molecule type" value="Genomic_DNA"/>
</dbReference>
<gene>
    <name evidence="3" type="ORF">FHX53_002043</name>
</gene>
<keyword evidence="4" id="KW-1185">Reference proteome</keyword>
<name>A0A839E701_9MICO</name>
<evidence type="ECO:0000313" key="4">
    <source>
        <dbReference type="Proteomes" id="UP000585905"/>
    </source>
</evidence>